<proteinExistence type="predicted"/>
<dbReference type="EMBL" id="AFIG01000001">
    <property type="protein sequence ID" value="EGL55380.1"/>
    <property type="molecule type" value="Genomic_DNA"/>
</dbReference>
<keyword evidence="2" id="KW-1185">Reference proteome</keyword>
<dbReference type="AlphaFoldDB" id="F5SWD3"/>
<reference evidence="1 2" key="1">
    <citation type="journal article" date="2011" name="J. Bacteriol.">
        <title>Draft genome sequence of Methylophaga aminisulfidivorans MP T.</title>
        <authorList>
            <person name="Han G.H."/>
            <person name="Kim W."/>
            <person name="Chun J."/>
            <person name="Kim S.W."/>
        </authorList>
    </citation>
    <scope>NUCLEOTIDE SEQUENCE [LARGE SCALE GENOMIC DNA]</scope>
    <source>
        <strain evidence="2">MP(T)</strain>
    </source>
</reference>
<evidence type="ECO:0000313" key="2">
    <source>
        <dbReference type="Proteomes" id="UP000003544"/>
    </source>
</evidence>
<dbReference type="Proteomes" id="UP000003544">
    <property type="component" value="Unassembled WGS sequence"/>
</dbReference>
<dbReference type="STRING" id="1026882.MAMP_02374"/>
<gene>
    <name evidence="1" type="ORF">MAMP_02374</name>
</gene>
<accession>F5SWD3</accession>
<organism evidence="1 2">
    <name type="scientific">Methylophaga aminisulfidivorans MP</name>
    <dbReference type="NCBI Taxonomy" id="1026882"/>
    <lineage>
        <taxon>Bacteria</taxon>
        <taxon>Pseudomonadati</taxon>
        <taxon>Pseudomonadota</taxon>
        <taxon>Gammaproteobacteria</taxon>
        <taxon>Thiotrichales</taxon>
        <taxon>Piscirickettsiaceae</taxon>
        <taxon>Methylophaga</taxon>
    </lineage>
</organism>
<comment type="caution">
    <text evidence="1">The sequence shown here is derived from an EMBL/GenBank/DDBJ whole genome shotgun (WGS) entry which is preliminary data.</text>
</comment>
<name>F5SWD3_9GAMM</name>
<evidence type="ECO:0000313" key="1">
    <source>
        <dbReference type="EMBL" id="EGL55380.1"/>
    </source>
</evidence>
<sequence length="37" mass="4329">MLMTECESAHQPVFLPKDSAMMALYQFFYPIDFTIVI</sequence>
<protein>
    <submittedName>
        <fullName evidence="1">Uncharacterized protein</fullName>
    </submittedName>
</protein>